<organism evidence="1">
    <name type="scientific">Pedococcus sp. KACC 23699</name>
    <dbReference type="NCBI Taxonomy" id="3149228"/>
    <lineage>
        <taxon>Bacteria</taxon>
        <taxon>Bacillati</taxon>
        <taxon>Actinomycetota</taxon>
        <taxon>Actinomycetes</taxon>
        <taxon>Micrococcales</taxon>
        <taxon>Intrasporangiaceae</taxon>
        <taxon>Pedococcus</taxon>
    </lineage>
</organism>
<dbReference type="InterPro" id="IPR025361">
    <property type="entry name" value="DUF4265"/>
</dbReference>
<name>A0AAU7JVD5_9MICO</name>
<dbReference type="AlphaFoldDB" id="A0AAU7JVD5"/>
<evidence type="ECO:0000313" key="1">
    <source>
        <dbReference type="EMBL" id="XBO44178.1"/>
    </source>
</evidence>
<sequence>MTKASPDPEAGTPVLVHVALEQDEDGYPPFEAEEIDAVMRPDGACVLVGTPVFASGLAVDDIVSVVEVDEDSWWVTDVLLESGHGVVRVVPFGDTSFTVVVSALTRLGCRARQTEYGLVAADVPPDVDAVALLELLSAGRDDGRWEFDLGVEPS</sequence>
<protein>
    <submittedName>
        <fullName evidence="1">DUF4265 domain-containing protein</fullName>
    </submittedName>
</protein>
<proteinExistence type="predicted"/>
<accession>A0AAU7JVD5</accession>
<gene>
    <name evidence="1" type="ORF">ABEG17_02305</name>
</gene>
<reference evidence="1" key="1">
    <citation type="submission" date="2024-05" db="EMBL/GenBank/DDBJ databases">
        <authorList>
            <person name="Kim S."/>
            <person name="Heo J."/>
            <person name="Choi H."/>
            <person name="Choi Y."/>
            <person name="Kwon S.-W."/>
            <person name="Kim Y."/>
        </authorList>
    </citation>
    <scope>NUCLEOTIDE SEQUENCE</scope>
    <source>
        <strain evidence="1">KACC 23699</strain>
    </source>
</reference>
<dbReference type="Pfam" id="PF14085">
    <property type="entry name" value="DUF4265"/>
    <property type="match status" value="1"/>
</dbReference>
<dbReference type="EMBL" id="CP157483">
    <property type="protein sequence ID" value="XBO44178.1"/>
    <property type="molecule type" value="Genomic_DNA"/>
</dbReference>
<dbReference type="RefSeq" id="WP_406831645.1">
    <property type="nucleotide sequence ID" value="NZ_CP157483.1"/>
</dbReference>